<sequence>MVPPVVGKVGLLGGYRTSTFGIIKALVNTTIMEVAHMEIPRTKQLVINSDTSLISKATISRATTTTIATTGDMVVEVVITVVIDIEGKVMSRTGAIAGITTPTTVVGAVMAVACTIRETVAGKGIKDLVGAHTIVGTAVGWASEHRSSAKQCLVDSLPTWLF</sequence>
<dbReference type="AlphaFoldDB" id="W7IAP0"/>
<reference evidence="1 2" key="1">
    <citation type="submission" date="2013-05" db="EMBL/GenBank/DDBJ databases">
        <title>Drechslerella stenobrocha genome reveals carnivorous origination and mechanical trapping mechanism of predatory fungi.</title>
        <authorList>
            <person name="Liu X."/>
            <person name="Zhang W."/>
            <person name="Liu K."/>
        </authorList>
    </citation>
    <scope>NUCLEOTIDE SEQUENCE [LARGE SCALE GENOMIC DNA]</scope>
    <source>
        <strain evidence="1 2">248</strain>
    </source>
</reference>
<gene>
    <name evidence="1" type="ORF">DRE_04709</name>
</gene>
<organism evidence="1 2">
    <name type="scientific">Drechslerella stenobrocha 248</name>
    <dbReference type="NCBI Taxonomy" id="1043628"/>
    <lineage>
        <taxon>Eukaryota</taxon>
        <taxon>Fungi</taxon>
        <taxon>Dikarya</taxon>
        <taxon>Ascomycota</taxon>
        <taxon>Pezizomycotina</taxon>
        <taxon>Orbiliomycetes</taxon>
        <taxon>Orbiliales</taxon>
        <taxon>Orbiliaceae</taxon>
        <taxon>Drechslerella</taxon>
    </lineage>
</organism>
<dbReference type="Proteomes" id="UP000024837">
    <property type="component" value="Unassembled WGS sequence"/>
</dbReference>
<accession>W7IAP0</accession>
<keyword evidence="2" id="KW-1185">Reference proteome</keyword>
<evidence type="ECO:0000313" key="1">
    <source>
        <dbReference type="EMBL" id="EWC46135.1"/>
    </source>
</evidence>
<dbReference type="HOGENOM" id="CLU_1635354_0_0_1"/>
<name>W7IAP0_9PEZI</name>
<evidence type="ECO:0000313" key="2">
    <source>
        <dbReference type="Proteomes" id="UP000024837"/>
    </source>
</evidence>
<dbReference type="EMBL" id="KI966421">
    <property type="protein sequence ID" value="EWC46135.1"/>
    <property type="molecule type" value="Genomic_DNA"/>
</dbReference>
<proteinExistence type="predicted"/>
<protein>
    <submittedName>
        <fullName evidence="1">Uncharacterized protein</fullName>
    </submittedName>
</protein>